<evidence type="ECO:0000313" key="1">
    <source>
        <dbReference type="EMBL" id="SOY61088.1"/>
    </source>
</evidence>
<protein>
    <submittedName>
        <fullName evidence="1">Uncharacterized protein</fullName>
    </submittedName>
</protein>
<dbReference type="EMBL" id="OFSQ01000031">
    <property type="protein sequence ID" value="SOY61088.1"/>
    <property type="molecule type" value="Genomic_DNA"/>
</dbReference>
<organism evidence="1 2">
    <name type="scientific">Cupriavidus taiwanensis</name>
    <dbReference type="NCBI Taxonomy" id="164546"/>
    <lineage>
        <taxon>Bacteria</taxon>
        <taxon>Pseudomonadati</taxon>
        <taxon>Pseudomonadota</taxon>
        <taxon>Betaproteobacteria</taxon>
        <taxon>Burkholderiales</taxon>
        <taxon>Burkholderiaceae</taxon>
        <taxon>Cupriavidus</taxon>
    </lineage>
</organism>
<evidence type="ECO:0000313" key="2">
    <source>
        <dbReference type="Proteomes" id="UP000256780"/>
    </source>
</evidence>
<dbReference type="AlphaFoldDB" id="A0A976A4L6"/>
<name>A0A976A4L6_9BURK</name>
<proteinExistence type="predicted"/>
<gene>
    <name evidence="1" type="ORF">CBM2587_B20055</name>
</gene>
<accession>A0A976A4L6</accession>
<comment type="caution">
    <text evidence="1">The sequence shown here is derived from an EMBL/GenBank/DDBJ whole genome shotgun (WGS) entry which is preliminary data.</text>
</comment>
<dbReference type="Proteomes" id="UP000256780">
    <property type="component" value="Chromosome CBM2587_b"/>
</dbReference>
<sequence>MEAPLGFCLRILVSGGGAGNMKLI</sequence>
<reference evidence="1 2" key="1">
    <citation type="submission" date="2018-01" db="EMBL/GenBank/DDBJ databases">
        <authorList>
            <person name="Clerissi C."/>
        </authorList>
    </citation>
    <scope>NUCLEOTIDE SEQUENCE [LARGE SCALE GENOMIC DNA]</scope>
    <source>
        <strain evidence="1">Cupriavidus sp. LMG 19464</strain>
    </source>
</reference>